<keyword evidence="2" id="KW-1185">Reference proteome</keyword>
<organism evidence="1 2">
    <name type="scientific">Halocatena pleomorpha</name>
    <dbReference type="NCBI Taxonomy" id="1785090"/>
    <lineage>
        <taxon>Archaea</taxon>
        <taxon>Methanobacteriati</taxon>
        <taxon>Methanobacteriota</taxon>
        <taxon>Stenosarchaea group</taxon>
        <taxon>Halobacteria</taxon>
        <taxon>Halobacteriales</taxon>
        <taxon>Natronomonadaceae</taxon>
        <taxon>Halocatena</taxon>
    </lineage>
</organism>
<reference evidence="1 2" key="1">
    <citation type="submission" date="2018-11" db="EMBL/GenBank/DDBJ databases">
        <title>Taxonoimc description of Halomarina strain SPP-AMP-1.</title>
        <authorList>
            <person name="Pal Y."/>
            <person name="Srinivasana K."/>
            <person name="Verma A."/>
            <person name="Kumar P."/>
        </authorList>
    </citation>
    <scope>NUCLEOTIDE SEQUENCE [LARGE SCALE GENOMIC DNA]</scope>
    <source>
        <strain evidence="1 2">SPP-AMP-1</strain>
    </source>
</reference>
<protein>
    <submittedName>
        <fullName evidence="1">Uncharacterized protein</fullName>
    </submittedName>
</protein>
<accession>A0A3P3RC48</accession>
<dbReference type="InterPro" id="IPR058703">
    <property type="entry name" value="PIN-containing"/>
</dbReference>
<dbReference type="RefSeq" id="WP_124954731.1">
    <property type="nucleotide sequence ID" value="NZ_RRCH01000018.1"/>
</dbReference>
<name>A0A3P3RC48_9EURY</name>
<dbReference type="EMBL" id="RRCH01000018">
    <property type="protein sequence ID" value="RRJ30884.1"/>
    <property type="molecule type" value="Genomic_DNA"/>
</dbReference>
<comment type="caution">
    <text evidence="1">The sequence shown here is derived from an EMBL/GenBank/DDBJ whole genome shotgun (WGS) entry which is preliminary data.</text>
</comment>
<dbReference type="Pfam" id="PF26425">
    <property type="entry name" value="PIN_halo"/>
    <property type="match status" value="1"/>
</dbReference>
<proteinExistence type="predicted"/>
<evidence type="ECO:0000313" key="2">
    <source>
        <dbReference type="Proteomes" id="UP000282322"/>
    </source>
</evidence>
<dbReference type="AlphaFoldDB" id="A0A3P3RC48"/>
<sequence length="176" mass="19257">MSSVAHIADASLFIASGSVQNAKFNALRTEARRTDRRFIIPERVYEELTDRSDGDETEYTTSTLPIDVAIEDGWVAVFGPLDYTNPRVATAMDDTCRYIARETDRQENTIEKADAALAGCAAQLLDTGAVDRVVVYTADIAAGEGIVAAITHSDLPDRIEFIEGFSYLENLTADPF</sequence>
<gene>
    <name evidence="1" type="ORF">EIK79_08680</name>
</gene>
<evidence type="ECO:0000313" key="1">
    <source>
        <dbReference type="EMBL" id="RRJ30884.1"/>
    </source>
</evidence>
<dbReference type="OrthoDB" id="198445at2157"/>
<dbReference type="Proteomes" id="UP000282322">
    <property type="component" value="Unassembled WGS sequence"/>
</dbReference>